<dbReference type="PIRSF" id="PIRSF039099">
    <property type="entry name" value="APP-BP1"/>
    <property type="match status" value="1"/>
</dbReference>
<dbReference type="InterPro" id="IPR000594">
    <property type="entry name" value="ThiF_NAD_FAD-bd"/>
</dbReference>
<feature type="domain" description="THIF-type NAD/FAD binding fold" evidence="6">
    <location>
        <begin position="34"/>
        <end position="558"/>
    </location>
</feature>
<comment type="pathway">
    <text evidence="1 5">Protein modification; protein neddylation.</text>
</comment>
<dbReference type="GO" id="GO:0019781">
    <property type="term" value="F:NEDD8 activating enzyme activity"/>
    <property type="evidence" value="ECO:0007669"/>
    <property type="project" value="UniProtKB-UniRule"/>
</dbReference>
<keyword evidence="4 5" id="KW-0833">Ubl conjugation pathway</keyword>
<evidence type="ECO:0000256" key="2">
    <source>
        <dbReference type="ARBA" id="ARBA00006868"/>
    </source>
</evidence>
<dbReference type="Pfam" id="PF00899">
    <property type="entry name" value="ThiF"/>
    <property type="match status" value="1"/>
</dbReference>
<dbReference type="SUPFAM" id="SSF69572">
    <property type="entry name" value="Activating enzymes of the ubiquitin-like proteins"/>
    <property type="match status" value="1"/>
</dbReference>
<dbReference type="GO" id="GO:0045116">
    <property type="term" value="P:protein neddylation"/>
    <property type="evidence" value="ECO:0007669"/>
    <property type="project" value="UniProtKB-UniRule"/>
</dbReference>
<dbReference type="InterPro" id="IPR035985">
    <property type="entry name" value="Ubiquitin-activating_enz"/>
</dbReference>
<dbReference type="UniPathway" id="UPA00885"/>
<gene>
    <name evidence="7" type="primary">RvY_10410-1</name>
    <name evidence="7" type="synonym">RvY_10410.1</name>
    <name evidence="7" type="ORF">RvY_10410</name>
</gene>
<dbReference type="AlphaFoldDB" id="A0A1D1VER7"/>
<name>A0A1D1VER7_RAMVA</name>
<dbReference type="PANTHER" id="PTHR10953:SF29">
    <property type="entry name" value="NEDD8-ACTIVATING ENZYME E1 REGULATORY SUBUNIT"/>
    <property type="match status" value="1"/>
</dbReference>
<dbReference type="InterPro" id="IPR045886">
    <property type="entry name" value="ThiF/MoeB/HesA"/>
</dbReference>
<evidence type="ECO:0000256" key="4">
    <source>
        <dbReference type="ARBA" id="ARBA00022786"/>
    </source>
</evidence>
<dbReference type="OrthoDB" id="1708823at2759"/>
<comment type="similarity">
    <text evidence="2 5">Belongs to the ubiquitin-activating E1 family. ULA1 subfamily.</text>
</comment>
<dbReference type="Proteomes" id="UP000186922">
    <property type="component" value="Unassembled WGS sequence"/>
</dbReference>
<dbReference type="Gene3D" id="3.40.50.720">
    <property type="entry name" value="NAD(P)-binding Rossmann-like Domain"/>
    <property type="match status" value="2"/>
</dbReference>
<dbReference type="InterPro" id="IPR030667">
    <property type="entry name" value="APP-BP1"/>
</dbReference>
<evidence type="ECO:0000313" key="7">
    <source>
        <dbReference type="EMBL" id="GAU99400.1"/>
    </source>
</evidence>
<dbReference type="FunFam" id="3.40.50.720:FF:000475">
    <property type="entry name" value="NEDD8-activating enzyme E1 regulatory subunit"/>
    <property type="match status" value="1"/>
</dbReference>
<dbReference type="GO" id="GO:0005737">
    <property type="term" value="C:cytoplasm"/>
    <property type="evidence" value="ECO:0007669"/>
    <property type="project" value="TreeGrafter"/>
</dbReference>
<sequence>MLTELADLKEFVQEGEPVSTPAMNDLHSHKVRKYDRQLRLWGDHGQAALEGAKLCLIGATSTGTEVLKNLVLPGVGSFCVVDEEKVTASDLGSNFFVTAQSLGQHRAEVVTRLLLEMNNDVKGDYVVDSLDSLLAHRASWLQSFSVIIVADNPSEGQLSSLSSLLWNAGIPLVICRAYGTIGYIRIVHKQHHVIESKPDNFVPDLRVESPFPQLQVLCDSFNLETMHKKQHSHLPYVILLVKFLQQWRAQHGTLPSTFKEKSKFREYIDEQRLKNEDGVPFPEENFEEACKAVMKTIAVPKVPGSLSTLFDDPSCVNLTKSSPKFWIVVRALKDFTETAGDGFLPLSGALPDMFSDTESFIKLQTVYKEKADSDAEVVFEKVQEFCYSLGLPKDHIKFSEVKHYCRNAAFLTCIQMTASLEAEYTGGSAVSSVLRGVSEDDAEFRSSMWYVMLRAVDRFYSETSRFPGSANSTLDEDAMMVKFHASKLLKICGAGVEFMALAADEVLENYAKEVTRSGAEQLHSVAAFIGGCVAQEVIKLVTGQYVPLNNTLIYDASSCYTRTVQI</sequence>
<evidence type="ECO:0000256" key="3">
    <source>
        <dbReference type="ARBA" id="ARBA00015407"/>
    </source>
</evidence>
<dbReference type="STRING" id="947166.A0A1D1VER7"/>
<protein>
    <recommendedName>
        <fullName evidence="3 5">NEDD8-activating enzyme E1 regulatory subunit</fullName>
    </recommendedName>
</protein>
<evidence type="ECO:0000256" key="5">
    <source>
        <dbReference type="PIRNR" id="PIRNR039099"/>
    </source>
</evidence>
<keyword evidence="8" id="KW-1185">Reference proteome</keyword>
<organism evidence="7 8">
    <name type="scientific">Ramazzottius varieornatus</name>
    <name type="common">Water bear</name>
    <name type="synonym">Tardigrade</name>
    <dbReference type="NCBI Taxonomy" id="947166"/>
    <lineage>
        <taxon>Eukaryota</taxon>
        <taxon>Metazoa</taxon>
        <taxon>Ecdysozoa</taxon>
        <taxon>Tardigrada</taxon>
        <taxon>Eutardigrada</taxon>
        <taxon>Parachela</taxon>
        <taxon>Hypsibioidea</taxon>
        <taxon>Ramazzottiidae</taxon>
        <taxon>Ramazzottius</taxon>
    </lineage>
</organism>
<accession>A0A1D1VER7</accession>
<evidence type="ECO:0000256" key="1">
    <source>
        <dbReference type="ARBA" id="ARBA00005032"/>
    </source>
</evidence>
<comment type="caution">
    <text evidence="7">The sequence shown here is derived from an EMBL/GenBank/DDBJ whole genome shotgun (WGS) entry which is preliminary data.</text>
</comment>
<dbReference type="EMBL" id="BDGG01000005">
    <property type="protein sequence ID" value="GAU99400.1"/>
    <property type="molecule type" value="Genomic_DNA"/>
</dbReference>
<reference evidence="7 8" key="1">
    <citation type="journal article" date="2016" name="Nat. Commun.">
        <title>Extremotolerant tardigrade genome and improved radiotolerance of human cultured cells by tardigrade-unique protein.</title>
        <authorList>
            <person name="Hashimoto T."/>
            <person name="Horikawa D.D."/>
            <person name="Saito Y."/>
            <person name="Kuwahara H."/>
            <person name="Kozuka-Hata H."/>
            <person name="Shin-I T."/>
            <person name="Minakuchi Y."/>
            <person name="Ohishi K."/>
            <person name="Motoyama A."/>
            <person name="Aizu T."/>
            <person name="Enomoto A."/>
            <person name="Kondo K."/>
            <person name="Tanaka S."/>
            <person name="Hara Y."/>
            <person name="Koshikawa S."/>
            <person name="Sagara H."/>
            <person name="Miura T."/>
            <person name="Yokobori S."/>
            <person name="Miyagawa K."/>
            <person name="Suzuki Y."/>
            <person name="Kubo T."/>
            <person name="Oyama M."/>
            <person name="Kohara Y."/>
            <person name="Fujiyama A."/>
            <person name="Arakawa K."/>
            <person name="Katayama T."/>
            <person name="Toyoda A."/>
            <person name="Kunieda T."/>
        </authorList>
    </citation>
    <scope>NUCLEOTIDE SEQUENCE [LARGE SCALE GENOMIC DNA]</scope>
    <source>
        <strain evidence="7 8">YOKOZUNA-1</strain>
    </source>
</reference>
<dbReference type="PANTHER" id="PTHR10953">
    <property type="entry name" value="UBIQUITIN-ACTIVATING ENZYME E1"/>
    <property type="match status" value="1"/>
</dbReference>
<evidence type="ECO:0000313" key="8">
    <source>
        <dbReference type="Proteomes" id="UP000186922"/>
    </source>
</evidence>
<evidence type="ECO:0000259" key="6">
    <source>
        <dbReference type="Pfam" id="PF00899"/>
    </source>
</evidence>
<proteinExistence type="inferred from homology"/>